<feature type="transmembrane region" description="Helical" evidence="6">
    <location>
        <begin position="20"/>
        <end position="38"/>
    </location>
</feature>
<evidence type="ECO:0000256" key="3">
    <source>
        <dbReference type="ARBA" id="ARBA00022989"/>
    </source>
</evidence>
<dbReference type="RefSeq" id="WP_124563101.1">
    <property type="nucleotide sequence ID" value="NZ_JARRRY010000005.1"/>
</dbReference>
<comment type="caution">
    <text evidence="8">The sequence shown here is derived from an EMBL/GenBank/DDBJ whole genome shotgun (WGS) entry which is preliminary data.</text>
</comment>
<sequence>MKQIWNIYKTDWKNIRSTPVVMLLIAALIVLPSIYAMVNIQSVWDPYKHTSGILVAVVNEDEGAILKDKSIAIGNEVIENLKHNKKLGWIFVDRDQAAQGVEHGIYYASLRIPQDFSKRIVSFVEERPQKPEIIFTVNEKVNAIAPKIATSGATGITAQITASFVETVGNAIFSGFNKAGIELERELPTIQNAINRIFELEKDMPRIREMGETAIMLETKLPDVEKKAQKLLDLEAKIPVLQDIGARILQIEAKLPVIEDAGQTLLRIQEKWSEMERAAFLVTDMVKILQDLQNQIKEAIEQTKAAKDVQMTGKQEELEQLEQQVANIIVSVKTLNVSLTEKVKQTKQIVETAALFIQNDFPGVEQKIHQAADFVRQDLPQVEADMQRAVDIIRTRLPQMEEAIHSAAKLARTDLPVLDEKIHVAADHIRKFERETNLYEIIDVLKNNPKQESDFLANPIILQTKRLFPIPNYGSAMNPFYTMLALWVGATLLVSSLRVDVDEQEYKSYQVYFGRLFTFSTISVLQALCASLGNLFLLHVYTANTAAYILFSILLSLVFTVITYTLCSVFGNIGKGLAVILLVLQVSSSGGTFPVSMTSPFFQAINPFMPFTYAVSLLREVVGGVIWDIAVHDIFVLCLFIGICIMIALLLKKPISKRIRKTTEKAKETNLIP</sequence>
<feature type="transmembrane region" description="Helical" evidence="6">
    <location>
        <begin position="579"/>
        <end position="605"/>
    </location>
</feature>
<evidence type="ECO:0000256" key="4">
    <source>
        <dbReference type="ARBA" id="ARBA00023136"/>
    </source>
</evidence>
<keyword evidence="9" id="KW-1185">Reference proteome</keyword>
<name>A0ABT6H5Z0_9BACI</name>
<dbReference type="NCBIfam" id="TIGR03062">
    <property type="entry name" value="pip_yhgE_Cterm"/>
    <property type="match status" value="1"/>
</dbReference>
<reference evidence="8 9" key="1">
    <citation type="submission" date="2023-04" db="EMBL/GenBank/DDBJ databases">
        <title>Ectobacillus antri isolated from activated sludge.</title>
        <authorList>
            <person name="Yan P."/>
            <person name="Liu X."/>
        </authorList>
    </citation>
    <scope>NUCLEOTIDE SEQUENCE [LARGE SCALE GENOMIC DNA]</scope>
    <source>
        <strain evidence="8 9">C18H</strain>
    </source>
</reference>
<evidence type="ECO:0000256" key="6">
    <source>
        <dbReference type="SAM" id="Phobius"/>
    </source>
</evidence>
<evidence type="ECO:0000256" key="1">
    <source>
        <dbReference type="ARBA" id="ARBA00004141"/>
    </source>
</evidence>
<proteinExistence type="predicted"/>
<dbReference type="InterPro" id="IPR017500">
    <property type="entry name" value="Phage_infect_YhgE_N"/>
</dbReference>
<evidence type="ECO:0000313" key="8">
    <source>
        <dbReference type="EMBL" id="MDG5754032.1"/>
    </source>
</evidence>
<comment type="subcellular location">
    <subcellularLocation>
        <location evidence="1">Membrane</location>
        <topology evidence="1">Multi-pass membrane protein</topology>
    </subcellularLocation>
</comment>
<evidence type="ECO:0000259" key="7">
    <source>
        <dbReference type="Pfam" id="PF12698"/>
    </source>
</evidence>
<keyword evidence="4 6" id="KW-0472">Membrane</keyword>
<feature type="transmembrane region" description="Helical" evidence="6">
    <location>
        <begin position="513"/>
        <end position="541"/>
    </location>
</feature>
<protein>
    <submittedName>
        <fullName evidence="8">YhgE/Pip domain-containing protein</fullName>
    </submittedName>
</protein>
<dbReference type="EMBL" id="JARULN010000006">
    <property type="protein sequence ID" value="MDG5754032.1"/>
    <property type="molecule type" value="Genomic_DNA"/>
</dbReference>
<evidence type="ECO:0000256" key="2">
    <source>
        <dbReference type="ARBA" id="ARBA00022692"/>
    </source>
</evidence>
<feature type="transmembrane region" description="Helical" evidence="6">
    <location>
        <begin position="625"/>
        <end position="651"/>
    </location>
</feature>
<dbReference type="InterPro" id="IPR051328">
    <property type="entry name" value="T7SS_ABC-Transporter"/>
</dbReference>
<keyword evidence="5" id="KW-0175">Coiled coil</keyword>
<dbReference type="NCBIfam" id="TIGR03061">
    <property type="entry name" value="pip_yhgE_Nterm"/>
    <property type="match status" value="1"/>
</dbReference>
<keyword evidence="3 6" id="KW-1133">Transmembrane helix</keyword>
<dbReference type="Gene3D" id="3.40.1710.10">
    <property type="entry name" value="abc type-2 transporter like domain"/>
    <property type="match status" value="1"/>
</dbReference>
<dbReference type="Pfam" id="PF12698">
    <property type="entry name" value="ABC2_membrane_3"/>
    <property type="match status" value="1"/>
</dbReference>
<dbReference type="InterPro" id="IPR017501">
    <property type="entry name" value="Phage_infect_YhgE_C"/>
</dbReference>
<evidence type="ECO:0000256" key="5">
    <source>
        <dbReference type="SAM" id="Coils"/>
    </source>
</evidence>
<accession>A0ABT6H5Z0</accession>
<organism evidence="8 9">
    <name type="scientific">Ectobacillus antri</name>
    <dbReference type="NCBI Taxonomy" id="2486280"/>
    <lineage>
        <taxon>Bacteria</taxon>
        <taxon>Bacillati</taxon>
        <taxon>Bacillota</taxon>
        <taxon>Bacilli</taxon>
        <taxon>Bacillales</taxon>
        <taxon>Bacillaceae</taxon>
        <taxon>Ectobacillus</taxon>
    </lineage>
</organism>
<keyword evidence="2 6" id="KW-0812">Transmembrane</keyword>
<dbReference type="Proteomes" id="UP001218246">
    <property type="component" value="Unassembled WGS sequence"/>
</dbReference>
<dbReference type="PANTHER" id="PTHR43077">
    <property type="entry name" value="TRANSPORT PERMEASE YVFS-RELATED"/>
    <property type="match status" value="1"/>
</dbReference>
<dbReference type="PANTHER" id="PTHR43077:SF10">
    <property type="entry name" value="TRANSPORT PERMEASE PROTEIN"/>
    <property type="match status" value="1"/>
</dbReference>
<gene>
    <name evidence="8" type="ORF">P6P90_08595</name>
</gene>
<dbReference type="InterPro" id="IPR013525">
    <property type="entry name" value="ABC2_TM"/>
</dbReference>
<feature type="transmembrane region" description="Helical" evidence="6">
    <location>
        <begin position="547"/>
        <end position="567"/>
    </location>
</feature>
<feature type="domain" description="ABC-2 type transporter transmembrane" evidence="7">
    <location>
        <begin position="294"/>
        <end position="650"/>
    </location>
</feature>
<evidence type="ECO:0000313" key="9">
    <source>
        <dbReference type="Proteomes" id="UP001218246"/>
    </source>
</evidence>
<feature type="coiled-coil region" evidence="5">
    <location>
        <begin position="282"/>
        <end position="331"/>
    </location>
</feature>
<feature type="transmembrane region" description="Helical" evidence="6">
    <location>
        <begin position="480"/>
        <end position="501"/>
    </location>
</feature>